<dbReference type="InterPro" id="IPR041700">
    <property type="entry name" value="OMP_b-brl_3"/>
</dbReference>
<keyword evidence="5" id="KW-0675">Receptor</keyword>
<dbReference type="AlphaFoldDB" id="A0A3D9AYI1"/>
<dbReference type="Gene3D" id="2.40.170.20">
    <property type="entry name" value="TonB-dependent receptor, beta-barrel domain"/>
    <property type="match status" value="1"/>
</dbReference>
<accession>A0A3D9AYI1</accession>
<organism evidence="5 6">
    <name type="scientific">Candidatus Chryseobacterium massiliense</name>
    <dbReference type="NCBI Taxonomy" id="204089"/>
    <lineage>
        <taxon>Bacteria</taxon>
        <taxon>Pseudomonadati</taxon>
        <taxon>Bacteroidota</taxon>
        <taxon>Flavobacteriia</taxon>
        <taxon>Flavobacteriales</taxon>
        <taxon>Weeksellaceae</taxon>
        <taxon>Chryseobacterium group</taxon>
        <taxon>Chryseobacterium</taxon>
    </lineage>
</organism>
<protein>
    <submittedName>
        <fullName evidence="5">TonB-dependent receptor</fullName>
    </submittedName>
</protein>
<dbReference type="InterPro" id="IPR008969">
    <property type="entry name" value="CarboxyPept-like_regulatory"/>
</dbReference>
<keyword evidence="2" id="KW-0472">Membrane</keyword>
<feature type="domain" description="Outer membrane protein beta-barrel" evidence="4">
    <location>
        <begin position="366"/>
        <end position="769"/>
    </location>
</feature>
<name>A0A3D9AYI1_9FLAO</name>
<dbReference type="EMBL" id="QNVU01000032">
    <property type="protein sequence ID" value="REC46360.1"/>
    <property type="molecule type" value="Genomic_DNA"/>
</dbReference>
<evidence type="ECO:0000256" key="3">
    <source>
        <dbReference type="ARBA" id="ARBA00023237"/>
    </source>
</evidence>
<dbReference type="GO" id="GO:0009279">
    <property type="term" value="C:cell outer membrane"/>
    <property type="evidence" value="ECO:0007669"/>
    <property type="project" value="UniProtKB-SubCell"/>
</dbReference>
<keyword evidence="6" id="KW-1185">Reference proteome</keyword>
<comment type="subcellular location">
    <subcellularLocation>
        <location evidence="1">Cell outer membrane</location>
    </subcellularLocation>
</comment>
<keyword evidence="3" id="KW-0998">Cell outer membrane</keyword>
<dbReference type="SUPFAM" id="SSF56935">
    <property type="entry name" value="Porins"/>
    <property type="match status" value="1"/>
</dbReference>
<dbReference type="PANTHER" id="PTHR40980:SF4">
    <property type="entry name" value="TONB-DEPENDENT RECEPTOR-LIKE BETA-BARREL DOMAIN-CONTAINING PROTEIN"/>
    <property type="match status" value="1"/>
</dbReference>
<gene>
    <name evidence="5" type="ORF">DRF68_14705</name>
</gene>
<comment type="caution">
    <text evidence="5">The sequence shown here is derived from an EMBL/GenBank/DDBJ whole genome shotgun (WGS) entry which is preliminary data.</text>
</comment>
<dbReference type="SUPFAM" id="SSF49464">
    <property type="entry name" value="Carboxypeptidase regulatory domain-like"/>
    <property type="match status" value="1"/>
</dbReference>
<dbReference type="InterPro" id="IPR036942">
    <property type="entry name" value="Beta-barrel_TonB_sf"/>
</dbReference>
<dbReference type="Pfam" id="PF13620">
    <property type="entry name" value="CarboxypepD_reg"/>
    <property type="match status" value="1"/>
</dbReference>
<evidence type="ECO:0000259" key="4">
    <source>
        <dbReference type="Pfam" id="PF14905"/>
    </source>
</evidence>
<dbReference type="Pfam" id="PF14905">
    <property type="entry name" value="OMP_b-brl_3"/>
    <property type="match status" value="1"/>
</dbReference>
<evidence type="ECO:0000256" key="2">
    <source>
        <dbReference type="ARBA" id="ARBA00023136"/>
    </source>
</evidence>
<evidence type="ECO:0000313" key="6">
    <source>
        <dbReference type="Proteomes" id="UP000256924"/>
    </source>
</evidence>
<dbReference type="Gene3D" id="2.60.40.1120">
    <property type="entry name" value="Carboxypeptidase-like, regulatory domain"/>
    <property type="match status" value="1"/>
</dbReference>
<evidence type="ECO:0000313" key="5">
    <source>
        <dbReference type="EMBL" id="REC46360.1"/>
    </source>
</evidence>
<reference evidence="5 6" key="1">
    <citation type="journal article" date="2004" name="Emerg. Infect. Dis.">
        <title>Amoebae-resisting bacteria isolated from human nasal swabs by amoebal coculture.</title>
        <authorList>
            <person name="Greub G."/>
            <person name="La Scola B."/>
            <person name="Raoult D."/>
        </authorList>
    </citation>
    <scope>NUCLEOTIDE SEQUENCE [LARGE SCALE GENOMIC DNA]</scope>
    <source>
        <strain evidence="5 6">CCUG 51329</strain>
    </source>
</reference>
<dbReference type="Proteomes" id="UP000256924">
    <property type="component" value="Unassembled WGS sequence"/>
</dbReference>
<dbReference type="PANTHER" id="PTHR40980">
    <property type="entry name" value="PLUG DOMAIN-CONTAINING PROTEIN"/>
    <property type="match status" value="1"/>
</dbReference>
<evidence type="ECO:0000256" key="1">
    <source>
        <dbReference type="ARBA" id="ARBA00004442"/>
    </source>
</evidence>
<proteinExistence type="predicted"/>
<sequence>MLIMKNILFFLTFIFFGIFIKSQTISGLVVNSQNQGIAYAEISLIKENIKKNTISNSNGNYEISVPEKGTYKLSVVKDGEVIIKKEIGITENKTENLISELKESQIQGVSIAGKKKLIERKIDRLVFNVENSISASGGDALETMGIIPGVKVVNDQIGIIGKSKVSIMVNDRLIQLSENDLLSFLRSIKSEDIKNIEVITNPPSKYDSEGNSGLINIKLKKAKENYLSGNLKTSYTQATYSMGNYGAGLNYQKKKITLSTNIDYENGSIAPYQEYTLYYPSYTWFETNKSRSFRDNLSGRFSLDYEISKKTTIGIQYLGGINNPIRKGNNSSEISSKKGLDSLIITPSDLRLKKYNHAVNLHTITKLDSTGKKISFDLDYFTFNSNADNQFSTSSYLPGDYNAKTFLSANNLSNQDIKIYSSKADIEFPLKWVTLSFGAKVSFINNKSDVLYFNTTNGNPFLDFGKSNTFDYKENTQAIYLSGSKKLSKKWETQLGFRLENTQTKGYSETLDQANKNNYTKLFPTLYINYLMNENSVFGFNYNRRIDRPTYSDLNPFRFYTTKYNYGEGNPFLQPYFTDNFEISYSYKNNYASAYLSYINNGFDQVTYVSADNPVQAIIPSNFYKQINLGILESYLFNKWKWWESNNQANIFYTKTMSDIPNTLTDLSGWSASVSSNNSFTLNSAKTLKAELGFNYQSPSIANSYKMSSFYYFNTGLKLSLLEKKLQIALNIMDIFRTYKMTFTQVVNGIKQENFDYRDTQKIRISVNWNFGKTLKIQSRKLSNEEEKKRAN</sequence>